<dbReference type="Pfam" id="PF14072">
    <property type="entry name" value="DndB"/>
    <property type="match status" value="1"/>
</dbReference>
<evidence type="ECO:0000313" key="1">
    <source>
        <dbReference type="EMBL" id="TWO31500.1"/>
    </source>
</evidence>
<name>A0A562YAF7_9FLAO</name>
<accession>A0A562YAF7</accession>
<keyword evidence="2" id="KW-1185">Reference proteome</keyword>
<reference evidence="1 2" key="1">
    <citation type="submission" date="2019-07" db="EMBL/GenBank/DDBJ databases">
        <title>Seonamhaeicola sp. W255 draft genome.</title>
        <authorList>
            <person name="Zhang X.-Y."/>
            <person name="Zhang R."/>
            <person name="Zhong Y.-L."/>
            <person name="Du Z.-J."/>
        </authorList>
    </citation>
    <scope>NUCLEOTIDE SEQUENCE [LARGE SCALE GENOMIC DNA]</scope>
    <source>
        <strain evidence="1 2">W255</strain>
    </source>
</reference>
<dbReference type="InterPro" id="IPR017642">
    <property type="entry name" value="DNA_S_mod_DndB"/>
</dbReference>
<gene>
    <name evidence="1" type="ORF">E1J38_013325</name>
</gene>
<evidence type="ECO:0000313" key="2">
    <source>
        <dbReference type="Proteomes" id="UP000295814"/>
    </source>
</evidence>
<evidence type="ECO:0008006" key="3">
    <source>
        <dbReference type="Google" id="ProtNLM"/>
    </source>
</evidence>
<proteinExistence type="predicted"/>
<comment type="caution">
    <text evidence="1">The sequence shown here is derived from an EMBL/GenBank/DDBJ whole genome shotgun (WGS) entry which is preliminary data.</text>
</comment>
<organism evidence="1 2">
    <name type="scientific">Seonamhaeicola sediminis</name>
    <dbReference type="NCBI Taxonomy" id="2528206"/>
    <lineage>
        <taxon>Bacteria</taxon>
        <taxon>Pseudomonadati</taxon>
        <taxon>Bacteroidota</taxon>
        <taxon>Flavobacteriia</taxon>
        <taxon>Flavobacteriales</taxon>
        <taxon>Flavobacteriaceae</taxon>
    </lineage>
</organism>
<dbReference type="AlphaFoldDB" id="A0A562YAF7"/>
<sequence>MNKIKPVRITNTDLSTEYQCIHSIQKLNSEFDTNVFAATIPIGALFKNRDILLVNDLRGDARWGMNKIIQRNISNKRVLEIKNEYLESSNRLIKFFPAITVVLLPKSEGEPRQNYNSSEEGFDNIDFIKVEKHYEDDSYLMNLPVSISWDKNKISALVIDGQHRVSAIREFYNQKNETTYNNISIPVSFVIFKNITDIDLIQATRALFIDVNNTPRLVSEEKLIFIDDRNIQRRITAKILGANDPGNQEEDIYQKMLNDENFCLDKNDFINRYLLEESGKDDEEHRGFLSNHRTLFPWEISNIMTVHRNILANILLKYMDADKTRDIRSIAKQLNSTILEEIELTESVEELSESKIQKIKDRLISNGLSDSELEVFDNLLILRTRHLEELQQAQRDFMTGSVADSEEEADLEEFKRILNNIYNQDCSKDSAFEINSTKITELLQETCSIYVIFIVNAYNSLWFTKEIKKSIINLSDDDKQLIFNFILSTHERLKINNNIRLRTDKVDRAIANFLNEYDQIPNDKKEVLKNWANKLSISQEPILLKKIVGQEMLFIYLTELHSKLSSVDLSEELKFINSLGLNSFFNSEYGLELNFFEKDDFKIENFNIWSEIILKKKSMKPGFINAKKGADLILFIRNSWCTRNNAISQLRKLDKLQKSYGIEVTSAISNNDPNVIYEMYKATNNFQNFEDYLTPNEIETIKEKFDSPEALSQRVIGVTSKLYGGLALEQVINHINNKLNETV</sequence>
<dbReference type="Proteomes" id="UP000295814">
    <property type="component" value="Unassembled WGS sequence"/>
</dbReference>
<dbReference type="OrthoDB" id="9789139at2"/>
<protein>
    <recommendedName>
        <fullName evidence="3">DGQHR domain-containing protein</fullName>
    </recommendedName>
</protein>
<dbReference type="RefSeq" id="WP_133357338.1">
    <property type="nucleotide sequence ID" value="NZ_SMZJ02000011.1"/>
</dbReference>
<dbReference type="EMBL" id="SMZJ02000011">
    <property type="protein sequence ID" value="TWO31500.1"/>
    <property type="molecule type" value="Genomic_DNA"/>
</dbReference>